<name>A0ABT1TTI9_9GAMM</name>
<keyword evidence="2" id="KW-1185">Reference proteome</keyword>
<proteinExistence type="predicted"/>
<evidence type="ECO:0000313" key="1">
    <source>
        <dbReference type="EMBL" id="MCQ8118092.1"/>
    </source>
</evidence>
<dbReference type="Proteomes" id="UP001524570">
    <property type="component" value="Unassembled WGS sequence"/>
</dbReference>
<dbReference type="Gene3D" id="1.10.30.50">
    <property type="match status" value="1"/>
</dbReference>
<protein>
    <submittedName>
        <fullName evidence="1">TIGR02646 family protein</fullName>
    </submittedName>
</protein>
<organism evidence="1 2">
    <name type="scientific">Methylomonas rosea</name>
    <dbReference type="NCBI Taxonomy" id="2952227"/>
    <lineage>
        <taxon>Bacteria</taxon>
        <taxon>Pseudomonadati</taxon>
        <taxon>Pseudomonadota</taxon>
        <taxon>Gammaproteobacteria</taxon>
        <taxon>Methylococcales</taxon>
        <taxon>Methylococcaceae</taxon>
        <taxon>Methylomonas</taxon>
    </lineage>
</organism>
<dbReference type="NCBIfam" id="TIGR02646">
    <property type="entry name" value="retron system putative HNH endonuclease"/>
    <property type="match status" value="1"/>
</dbReference>
<dbReference type="RefSeq" id="WP_256607154.1">
    <property type="nucleotide sequence ID" value="NZ_JANIBL010000033.1"/>
</dbReference>
<comment type="caution">
    <text evidence="1">The sequence shown here is derived from an EMBL/GenBank/DDBJ whole genome shotgun (WGS) entry which is preliminary data.</text>
</comment>
<reference evidence="1 2" key="1">
    <citation type="submission" date="2022-07" db="EMBL/GenBank/DDBJ databases">
        <title>Methylomonas rivi sp. nov., Methylomonas rosea sp. nov., Methylomonas aureus sp. nov. and Methylomonas subterranea sp. nov., four novel methanotrophs isolated from a freshwater creek and the deep terrestrial subsurface.</title>
        <authorList>
            <person name="Abin C."/>
            <person name="Sankaranarayanan K."/>
            <person name="Garner C."/>
            <person name="Sindelar R."/>
            <person name="Kotary K."/>
            <person name="Garner R."/>
            <person name="Barclay S."/>
            <person name="Lawson P."/>
            <person name="Krumholz L."/>
        </authorList>
    </citation>
    <scope>NUCLEOTIDE SEQUENCE [LARGE SCALE GENOMIC DNA]</scope>
    <source>
        <strain evidence="1 2">WSC-7</strain>
    </source>
</reference>
<dbReference type="InterPro" id="IPR013467">
    <property type="entry name" value="HNH78-like"/>
</dbReference>
<sequence>MRLIAKGQEPIELTTWKKANPHGRYPDLDKSEQGKSTRRAIRQAAIKDQFGLCAYCCKQIDEANSTNEHIASQMATPNKTLDFTNIVASCKTPKRCNQARGSTDLPLTPLMPECETELKFRLSGKVEGGTERAAKTIDILGLDTKAIREERKQLVDALIYIKGKQPNELRLLNDDELKQLPDLFSDLDNPNETGLLSPFSPILVNIIKGIIDQAGII</sequence>
<accession>A0ABT1TTI9</accession>
<gene>
    <name evidence="1" type="ORF">NP589_11705</name>
</gene>
<evidence type="ECO:0000313" key="2">
    <source>
        <dbReference type="Proteomes" id="UP001524570"/>
    </source>
</evidence>
<dbReference type="EMBL" id="JANIBL010000033">
    <property type="protein sequence ID" value="MCQ8118092.1"/>
    <property type="molecule type" value="Genomic_DNA"/>
</dbReference>